<feature type="signal peptide" evidence="2">
    <location>
        <begin position="1"/>
        <end position="20"/>
    </location>
</feature>
<dbReference type="OrthoDB" id="426718at2759"/>
<feature type="chain" id="PRO_5034644501" description="Fungal lipase-type domain-containing protein" evidence="2">
    <location>
        <begin position="21"/>
        <end position="287"/>
    </location>
</feature>
<dbReference type="GO" id="GO:0006629">
    <property type="term" value="P:lipid metabolic process"/>
    <property type="evidence" value="ECO:0007669"/>
    <property type="project" value="InterPro"/>
</dbReference>
<comment type="caution">
    <text evidence="4">The sequence shown here is derived from an EMBL/GenBank/DDBJ whole genome shotgun (WGS) entry which is preliminary data.</text>
</comment>
<feature type="domain" description="Fungal lipase-type" evidence="3">
    <location>
        <begin position="112"/>
        <end position="239"/>
    </location>
</feature>
<dbReference type="PANTHER" id="PTHR46640:SF3">
    <property type="entry name" value="LIPASE LIH1-RELATED"/>
    <property type="match status" value="1"/>
</dbReference>
<evidence type="ECO:0000259" key="3">
    <source>
        <dbReference type="Pfam" id="PF01764"/>
    </source>
</evidence>
<dbReference type="InterPro" id="IPR029058">
    <property type="entry name" value="AB_hydrolase_fold"/>
</dbReference>
<evidence type="ECO:0000256" key="1">
    <source>
        <dbReference type="ARBA" id="ARBA00022801"/>
    </source>
</evidence>
<evidence type="ECO:0000313" key="4">
    <source>
        <dbReference type="EMBL" id="KAG2227689.1"/>
    </source>
</evidence>
<reference evidence="4 5" key="1">
    <citation type="submission" date="2020-12" db="EMBL/GenBank/DDBJ databases">
        <title>Metabolic potential, ecology and presence of endohyphal bacteria is reflected in genomic diversity of Mucoromycotina.</title>
        <authorList>
            <person name="Muszewska A."/>
            <person name="Okrasinska A."/>
            <person name="Steczkiewicz K."/>
            <person name="Drgas O."/>
            <person name="Orlowska M."/>
            <person name="Perlinska-Lenart U."/>
            <person name="Aleksandrzak-Piekarczyk T."/>
            <person name="Szatraj K."/>
            <person name="Zielenkiewicz U."/>
            <person name="Pilsyk S."/>
            <person name="Malc E."/>
            <person name="Mieczkowski P."/>
            <person name="Kruszewska J.S."/>
            <person name="Biernat P."/>
            <person name="Pawlowska J."/>
        </authorList>
    </citation>
    <scope>NUCLEOTIDE SEQUENCE [LARGE SCALE GENOMIC DNA]</scope>
    <source>
        <strain evidence="4 5">CBS 142.35</strain>
    </source>
</reference>
<dbReference type="InterPro" id="IPR051299">
    <property type="entry name" value="AB_hydrolase_lip/est"/>
</dbReference>
<organism evidence="4 5">
    <name type="scientific">Circinella minor</name>
    <dbReference type="NCBI Taxonomy" id="1195481"/>
    <lineage>
        <taxon>Eukaryota</taxon>
        <taxon>Fungi</taxon>
        <taxon>Fungi incertae sedis</taxon>
        <taxon>Mucoromycota</taxon>
        <taxon>Mucoromycotina</taxon>
        <taxon>Mucoromycetes</taxon>
        <taxon>Mucorales</taxon>
        <taxon>Lichtheimiaceae</taxon>
        <taxon>Circinella</taxon>
    </lineage>
</organism>
<sequence>MKLFSILAIASYLSFTFVNAMPVVDKRQLGGNNLTATASNRPATSQEVENLKYYMTLAGNAYCQTVIPGGKWECGNCDRTANMEIVKLFTTSKWDTNAMVVRDDETKRIISVFRGSVSSKNFQADMDSVLISYPGAKGTRVHRGFWNSYDEVAKDIVAVVKQQLEEYPDYSLYSTGHSLGGCTSTLHALDLHQQGFNVTLYSNASPRIGNKAFAEYASKAGFPYYRLTNKRDIFVNYPYKLQGFVHGGEEYWIQANDQIVVCPNGVETDYCYNSGRGLTNVDDHLQF</sequence>
<keyword evidence="5" id="KW-1185">Reference proteome</keyword>
<dbReference type="Gene3D" id="3.40.50.1820">
    <property type="entry name" value="alpha/beta hydrolase"/>
    <property type="match status" value="1"/>
</dbReference>
<keyword evidence="2" id="KW-0732">Signal</keyword>
<proteinExistence type="predicted"/>
<dbReference type="AlphaFoldDB" id="A0A8H7SE23"/>
<dbReference type="GO" id="GO:0016787">
    <property type="term" value="F:hydrolase activity"/>
    <property type="evidence" value="ECO:0007669"/>
    <property type="project" value="UniProtKB-KW"/>
</dbReference>
<evidence type="ECO:0000313" key="5">
    <source>
        <dbReference type="Proteomes" id="UP000646827"/>
    </source>
</evidence>
<keyword evidence="1" id="KW-0378">Hydrolase</keyword>
<evidence type="ECO:0000256" key="2">
    <source>
        <dbReference type="SAM" id="SignalP"/>
    </source>
</evidence>
<protein>
    <recommendedName>
        <fullName evidence="3">Fungal lipase-type domain-containing protein</fullName>
    </recommendedName>
</protein>
<dbReference type="SUPFAM" id="SSF53474">
    <property type="entry name" value="alpha/beta-Hydrolases"/>
    <property type="match status" value="1"/>
</dbReference>
<dbReference type="Pfam" id="PF01764">
    <property type="entry name" value="Lipase_3"/>
    <property type="match status" value="1"/>
</dbReference>
<dbReference type="Proteomes" id="UP000646827">
    <property type="component" value="Unassembled WGS sequence"/>
</dbReference>
<dbReference type="PANTHER" id="PTHR46640">
    <property type="entry name" value="TRIACYLGLYCEROL LIPASE, PUTATIVE (AFU_ORTHOLOGUE AFUA_6G06510)-RELATED"/>
    <property type="match status" value="1"/>
</dbReference>
<dbReference type="CDD" id="cd00519">
    <property type="entry name" value="Lipase_3"/>
    <property type="match status" value="1"/>
</dbReference>
<dbReference type="EMBL" id="JAEPRB010000005">
    <property type="protein sequence ID" value="KAG2227689.1"/>
    <property type="molecule type" value="Genomic_DNA"/>
</dbReference>
<accession>A0A8H7SE23</accession>
<name>A0A8H7SE23_9FUNG</name>
<gene>
    <name evidence="4" type="ORF">INT45_004731</name>
</gene>
<dbReference type="InterPro" id="IPR002921">
    <property type="entry name" value="Fungal_lipase-type"/>
</dbReference>